<proteinExistence type="predicted"/>
<sequence length="335" mass="35473">MKSAPVWWYLSELPQGRNAARVGELFQVRGGSLHARVVDDVATAAKRGQYGRLMTRTHVAARAVVVGGVLLAAISVVIRANAGAMDVEAGDSGATVPLWSVWLAALAGILVATLAAPRRRTAPVSPEAARPQAVGLTTLALAFTALLLTFGVAEPTFTGGKLVLLVALPLLLMRLRPVPRTRHGATARHHLGALAAVAAWGVLTFLMPWSSRTSPSTDSVPVTDLVLILVVGFVVNAVIEEVFYRRWLQTRLEDVAGPWPAIVVTSVLFASWHVALGSAGGVLHRPGPDVLVGLAGALLNQGVIGVFLGFLWARYRLMWPILLAHGALNALPLIL</sequence>
<protein>
    <recommendedName>
        <fullName evidence="2">CAAX prenyl protease 2/Lysostaphin resistance protein A-like domain-containing protein</fullName>
    </recommendedName>
</protein>
<accession>A0ABQ6IWI5</accession>
<feature type="transmembrane region" description="Helical" evidence="1">
    <location>
        <begin position="290"/>
        <end position="313"/>
    </location>
</feature>
<feature type="transmembrane region" description="Helical" evidence="1">
    <location>
        <begin position="128"/>
        <end position="150"/>
    </location>
</feature>
<comment type="caution">
    <text evidence="3">The sequence shown here is derived from an EMBL/GenBank/DDBJ whole genome shotgun (WGS) entry which is preliminary data.</text>
</comment>
<evidence type="ECO:0000256" key="1">
    <source>
        <dbReference type="SAM" id="Phobius"/>
    </source>
</evidence>
<feature type="domain" description="CAAX prenyl protease 2/Lysostaphin resistance protein A-like" evidence="2">
    <location>
        <begin position="225"/>
        <end position="331"/>
    </location>
</feature>
<dbReference type="InterPro" id="IPR003675">
    <property type="entry name" value="Rce1/LyrA-like_dom"/>
</dbReference>
<keyword evidence="1" id="KW-1133">Transmembrane helix</keyword>
<dbReference type="EMBL" id="BSUO01000001">
    <property type="protein sequence ID" value="GMA41058.1"/>
    <property type="molecule type" value="Genomic_DNA"/>
</dbReference>
<feature type="transmembrane region" description="Helical" evidence="1">
    <location>
        <begin position="156"/>
        <end position="175"/>
    </location>
</feature>
<gene>
    <name evidence="3" type="ORF">GCM10025883_31030</name>
</gene>
<evidence type="ECO:0000313" key="4">
    <source>
        <dbReference type="Proteomes" id="UP001157126"/>
    </source>
</evidence>
<dbReference type="Pfam" id="PF02517">
    <property type="entry name" value="Rce1-like"/>
    <property type="match status" value="1"/>
</dbReference>
<keyword evidence="4" id="KW-1185">Reference proteome</keyword>
<feature type="transmembrane region" description="Helical" evidence="1">
    <location>
        <begin position="98"/>
        <end position="116"/>
    </location>
</feature>
<feature type="transmembrane region" description="Helical" evidence="1">
    <location>
        <begin position="219"/>
        <end position="239"/>
    </location>
</feature>
<keyword evidence="1" id="KW-0812">Transmembrane</keyword>
<keyword evidence="1" id="KW-0472">Membrane</keyword>
<evidence type="ECO:0000259" key="2">
    <source>
        <dbReference type="Pfam" id="PF02517"/>
    </source>
</evidence>
<organism evidence="3 4">
    <name type="scientific">Mobilicoccus caccae</name>
    <dbReference type="NCBI Taxonomy" id="1859295"/>
    <lineage>
        <taxon>Bacteria</taxon>
        <taxon>Bacillati</taxon>
        <taxon>Actinomycetota</taxon>
        <taxon>Actinomycetes</taxon>
        <taxon>Micrococcales</taxon>
        <taxon>Dermatophilaceae</taxon>
        <taxon>Mobilicoccus</taxon>
    </lineage>
</organism>
<feature type="transmembrane region" description="Helical" evidence="1">
    <location>
        <begin position="59"/>
        <end position="78"/>
    </location>
</feature>
<dbReference type="Proteomes" id="UP001157126">
    <property type="component" value="Unassembled WGS sequence"/>
</dbReference>
<reference evidence="4" key="1">
    <citation type="journal article" date="2019" name="Int. J. Syst. Evol. Microbiol.">
        <title>The Global Catalogue of Microorganisms (GCM) 10K type strain sequencing project: providing services to taxonomists for standard genome sequencing and annotation.</title>
        <authorList>
            <consortium name="The Broad Institute Genomics Platform"/>
            <consortium name="The Broad Institute Genome Sequencing Center for Infectious Disease"/>
            <person name="Wu L."/>
            <person name="Ma J."/>
        </authorList>
    </citation>
    <scope>NUCLEOTIDE SEQUENCE [LARGE SCALE GENOMIC DNA]</scope>
    <source>
        <strain evidence="4">NBRC 113072</strain>
    </source>
</reference>
<feature type="transmembrane region" description="Helical" evidence="1">
    <location>
        <begin position="259"/>
        <end position="284"/>
    </location>
</feature>
<evidence type="ECO:0000313" key="3">
    <source>
        <dbReference type="EMBL" id="GMA41058.1"/>
    </source>
</evidence>
<feature type="transmembrane region" description="Helical" evidence="1">
    <location>
        <begin position="187"/>
        <end position="207"/>
    </location>
</feature>
<name>A0ABQ6IWI5_9MICO</name>